<proteinExistence type="predicted"/>
<feature type="domain" description="Gram-positive cocci surface proteins LPxTG" evidence="6">
    <location>
        <begin position="38"/>
        <end position="76"/>
    </location>
</feature>
<keyword evidence="8" id="KW-1185">Reference proteome</keyword>
<sequence>MFSVFIFLWSDIPANAEVVDSHKSEVRVGFYEGKPNSETNESLPKTGSENNVFIIIIGISIVILIGIMKLKTKEEEENG</sequence>
<protein>
    <recommendedName>
        <fullName evidence="6">Gram-positive cocci surface proteins LPxTG domain-containing protein</fullName>
    </recommendedName>
</protein>
<evidence type="ECO:0000256" key="1">
    <source>
        <dbReference type="ARBA" id="ARBA00022512"/>
    </source>
</evidence>
<evidence type="ECO:0000256" key="3">
    <source>
        <dbReference type="ARBA" id="ARBA00022729"/>
    </source>
</evidence>
<evidence type="ECO:0000256" key="2">
    <source>
        <dbReference type="ARBA" id="ARBA00022525"/>
    </source>
</evidence>
<evidence type="ECO:0000256" key="4">
    <source>
        <dbReference type="ARBA" id="ARBA00023088"/>
    </source>
</evidence>
<dbReference type="Pfam" id="PF00746">
    <property type="entry name" value="Gram_pos_anchor"/>
    <property type="match status" value="1"/>
</dbReference>
<dbReference type="AlphaFoldDB" id="A0A0R2I4F4"/>
<keyword evidence="1" id="KW-0134">Cell wall</keyword>
<evidence type="ECO:0000313" key="8">
    <source>
        <dbReference type="Proteomes" id="UP000051658"/>
    </source>
</evidence>
<feature type="transmembrane region" description="Helical" evidence="5">
    <location>
        <begin position="52"/>
        <end position="70"/>
    </location>
</feature>
<keyword evidence="3" id="KW-0732">Signal</keyword>
<evidence type="ECO:0000259" key="6">
    <source>
        <dbReference type="Pfam" id="PF00746"/>
    </source>
</evidence>
<reference evidence="7 8" key="1">
    <citation type="journal article" date="2015" name="Genome Announc.">
        <title>Expanding the biotechnology potential of lactobacilli through comparative genomics of 213 strains and associated genera.</title>
        <authorList>
            <person name="Sun Z."/>
            <person name="Harris H.M."/>
            <person name="McCann A."/>
            <person name="Guo C."/>
            <person name="Argimon S."/>
            <person name="Zhang W."/>
            <person name="Yang X."/>
            <person name="Jeffery I.B."/>
            <person name="Cooney J.C."/>
            <person name="Kagawa T.F."/>
            <person name="Liu W."/>
            <person name="Song Y."/>
            <person name="Salvetti E."/>
            <person name="Wrobel A."/>
            <person name="Rasinkangas P."/>
            <person name="Parkhill J."/>
            <person name="Rea M.C."/>
            <person name="O'Sullivan O."/>
            <person name="Ritari J."/>
            <person name="Douillard F.P."/>
            <person name="Paul Ross R."/>
            <person name="Yang R."/>
            <person name="Briner A.E."/>
            <person name="Felis G.E."/>
            <person name="de Vos W.M."/>
            <person name="Barrangou R."/>
            <person name="Klaenhammer T.R."/>
            <person name="Caufield P.W."/>
            <person name="Cui Y."/>
            <person name="Zhang H."/>
            <person name="O'Toole P.W."/>
        </authorList>
    </citation>
    <scope>NUCLEOTIDE SEQUENCE [LARGE SCALE GENOMIC DNA]</scope>
    <source>
        <strain evidence="7 8">DSM 20623</strain>
    </source>
</reference>
<keyword evidence="5" id="KW-0812">Transmembrane</keyword>
<gene>
    <name evidence="7" type="ORF">IV74_GL000266</name>
</gene>
<organism evidence="7 8">
    <name type="scientific">Carnobacterium divergens DSM 20623</name>
    <dbReference type="NCBI Taxonomy" id="1449336"/>
    <lineage>
        <taxon>Bacteria</taxon>
        <taxon>Bacillati</taxon>
        <taxon>Bacillota</taxon>
        <taxon>Bacilli</taxon>
        <taxon>Lactobacillales</taxon>
        <taxon>Carnobacteriaceae</taxon>
        <taxon>Carnobacterium</taxon>
    </lineage>
</organism>
<dbReference type="Proteomes" id="UP000051658">
    <property type="component" value="Unassembled WGS sequence"/>
</dbReference>
<accession>A0A0R2I4F4</accession>
<dbReference type="PATRIC" id="fig|1449336.4.peg.271"/>
<comment type="caution">
    <text evidence="7">The sequence shown here is derived from an EMBL/GenBank/DDBJ whole genome shotgun (WGS) entry which is preliminary data.</text>
</comment>
<keyword evidence="2" id="KW-0964">Secreted</keyword>
<name>A0A0R2I4F4_CARDV</name>
<keyword evidence="5" id="KW-1133">Transmembrane helix</keyword>
<dbReference type="EMBL" id="JQBS01000007">
    <property type="protein sequence ID" value="KRN57285.1"/>
    <property type="molecule type" value="Genomic_DNA"/>
</dbReference>
<keyword evidence="5" id="KW-0472">Membrane</keyword>
<dbReference type="NCBIfam" id="TIGR01167">
    <property type="entry name" value="LPXTG_anchor"/>
    <property type="match status" value="1"/>
</dbReference>
<evidence type="ECO:0000313" key="7">
    <source>
        <dbReference type="EMBL" id="KRN57285.1"/>
    </source>
</evidence>
<keyword evidence="4" id="KW-0572">Peptidoglycan-anchor</keyword>
<dbReference type="InterPro" id="IPR019931">
    <property type="entry name" value="LPXTG_anchor"/>
</dbReference>
<evidence type="ECO:0000256" key="5">
    <source>
        <dbReference type="SAM" id="Phobius"/>
    </source>
</evidence>